<proteinExistence type="predicted"/>
<accession>A0A835SY00</accession>
<reference evidence="1" key="1">
    <citation type="journal article" date="2020" name="bioRxiv">
        <title>Comparative genomics of Chlamydomonas.</title>
        <authorList>
            <person name="Craig R.J."/>
            <person name="Hasan A.R."/>
            <person name="Ness R.W."/>
            <person name="Keightley P.D."/>
        </authorList>
    </citation>
    <scope>NUCLEOTIDE SEQUENCE</scope>
    <source>
        <strain evidence="1">CCAP 11/173</strain>
    </source>
</reference>
<dbReference type="OrthoDB" id="406448at2759"/>
<evidence type="ECO:0008006" key="3">
    <source>
        <dbReference type="Google" id="ProtNLM"/>
    </source>
</evidence>
<evidence type="ECO:0000313" key="1">
    <source>
        <dbReference type="EMBL" id="KAG2428865.1"/>
    </source>
</evidence>
<dbReference type="EMBL" id="JAEHOD010000090">
    <property type="protein sequence ID" value="KAG2428865.1"/>
    <property type="molecule type" value="Genomic_DNA"/>
</dbReference>
<evidence type="ECO:0000313" key="2">
    <source>
        <dbReference type="Proteomes" id="UP000613740"/>
    </source>
</evidence>
<dbReference type="Pfam" id="PF26363">
    <property type="entry name" value="Phospholipase-like"/>
    <property type="match status" value="1"/>
</dbReference>
<keyword evidence="2" id="KW-1185">Reference proteome</keyword>
<dbReference type="Proteomes" id="UP000613740">
    <property type="component" value="Unassembled WGS sequence"/>
</dbReference>
<name>A0A835SY00_9CHLO</name>
<dbReference type="InterPro" id="IPR029058">
    <property type="entry name" value="AB_hydrolase_fold"/>
</dbReference>
<sequence>MSWLYDAVSSVSDAVSSAVGTVTDTVHSTVTAAGRAVGGLKYTRPLDDRELTRLLAACAANVYQHSGAEGGPSKYLGNNLECIKRASCGSGLDRKGLDYVSYAVYRVKGGRHAGATILAYEGTNSYTHGLQDLIGVAFARFGPIASVACNIFNSVRPTYITGHSLGGCIAEVVCSRSGCAGASFNAPGPWSPNPATCIADGDRYDGARFEIHLANGDPVSCMCNPGAGGADHGHIGSKDNGALVWHYNCGGQHSIDVMVRAINSW</sequence>
<dbReference type="AlphaFoldDB" id="A0A835SY00"/>
<dbReference type="SUPFAM" id="SSF53474">
    <property type="entry name" value="alpha/beta-Hydrolases"/>
    <property type="match status" value="1"/>
</dbReference>
<gene>
    <name evidence="1" type="ORF">HYH02_014276</name>
</gene>
<protein>
    <recommendedName>
        <fullName evidence="3">Fungal lipase-like domain-containing protein</fullName>
    </recommendedName>
</protein>
<comment type="caution">
    <text evidence="1">The sequence shown here is derived from an EMBL/GenBank/DDBJ whole genome shotgun (WGS) entry which is preliminary data.</text>
</comment>
<organism evidence="1 2">
    <name type="scientific">Chlamydomonas schloesseri</name>
    <dbReference type="NCBI Taxonomy" id="2026947"/>
    <lineage>
        <taxon>Eukaryota</taxon>
        <taxon>Viridiplantae</taxon>
        <taxon>Chlorophyta</taxon>
        <taxon>core chlorophytes</taxon>
        <taxon>Chlorophyceae</taxon>
        <taxon>CS clade</taxon>
        <taxon>Chlamydomonadales</taxon>
        <taxon>Chlamydomonadaceae</taxon>
        <taxon>Chlamydomonas</taxon>
    </lineage>
</organism>